<proteinExistence type="predicted"/>
<gene>
    <name evidence="1" type="ORF">TNCV_4414551</name>
</gene>
<dbReference type="Proteomes" id="UP000887159">
    <property type="component" value="Unassembled WGS sequence"/>
</dbReference>
<evidence type="ECO:0000313" key="2">
    <source>
        <dbReference type="Proteomes" id="UP000887159"/>
    </source>
</evidence>
<comment type="caution">
    <text evidence="1">The sequence shown here is derived from an EMBL/GenBank/DDBJ whole genome shotgun (WGS) entry which is preliminary data.</text>
</comment>
<keyword evidence="2" id="KW-1185">Reference proteome</keyword>
<protein>
    <submittedName>
        <fullName evidence="1">Uncharacterized protein</fullName>
    </submittedName>
</protein>
<sequence>MVQNDVAKSPRVAEQCDVNIHSLNHPKQSRYILATDLLILNLDQVTRTANELAVHSSNFIYTRALGDGPPNFEPWSSDVDDTPLLTAPQHQREDVSALDRFNMYRCPTRRVFSRTGLEIMTCLP</sequence>
<dbReference type="AlphaFoldDB" id="A0A8X6RYR1"/>
<dbReference type="EMBL" id="BMAU01021244">
    <property type="protein sequence ID" value="GFY04367.1"/>
    <property type="molecule type" value="Genomic_DNA"/>
</dbReference>
<accession>A0A8X6RYR1</accession>
<organism evidence="1 2">
    <name type="scientific">Trichonephila clavipes</name>
    <name type="common">Golden silk orbweaver</name>
    <name type="synonym">Nephila clavipes</name>
    <dbReference type="NCBI Taxonomy" id="2585209"/>
    <lineage>
        <taxon>Eukaryota</taxon>
        <taxon>Metazoa</taxon>
        <taxon>Ecdysozoa</taxon>
        <taxon>Arthropoda</taxon>
        <taxon>Chelicerata</taxon>
        <taxon>Arachnida</taxon>
        <taxon>Araneae</taxon>
        <taxon>Araneomorphae</taxon>
        <taxon>Entelegynae</taxon>
        <taxon>Araneoidea</taxon>
        <taxon>Nephilidae</taxon>
        <taxon>Trichonephila</taxon>
    </lineage>
</organism>
<reference evidence="1" key="1">
    <citation type="submission" date="2020-08" db="EMBL/GenBank/DDBJ databases">
        <title>Multicomponent nature underlies the extraordinary mechanical properties of spider dragline silk.</title>
        <authorList>
            <person name="Kono N."/>
            <person name="Nakamura H."/>
            <person name="Mori M."/>
            <person name="Yoshida Y."/>
            <person name="Ohtoshi R."/>
            <person name="Malay A.D."/>
            <person name="Moran D.A.P."/>
            <person name="Tomita M."/>
            <person name="Numata K."/>
            <person name="Arakawa K."/>
        </authorList>
    </citation>
    <scope>NUCLEOTIDE SEQUENCE</scope>
</reference>
<evidence type="ECO:0000313" key="1">
    <source>
        <dbReference type="EMBL" id="GFY04367.1"/>
    </source>
</evidence>
<name>A0A8X6RYR1_TRICX</name>